<evidence type="ECO:0000256" key="4">
    <source>
        <dbReference type="PIRSR" id="PIRSR000390-2"/>
    </source>
</evidence>
<reference evidence="6" key="1">
    <citation type="submission" date="2018-05" db="EMBL/GenBank/DDBJ databases">
        <authorList>
            <consortium name="PulseNet: The National Subtyping Network for Foodborne Disease Surveillance"/>
            <person name="Tarr C.L."/>
            <person name="Trees E."/>
            <person name="Katz L.S."/>
            <person name="Carleton-Romer H.A."/>
            <person name="Stroika S."/>
            <person name="Kucerova Z."/>
            <person name="Roache K.F."/>
            <person name="Sabol A.L."/>
            <person name="Besser J."/>
            <person name="Gerner-Smidt P."/>
        </authorList>
    </citation>
    <scope>NUCLEOTIDE SEQUENCE</scope>
    <source>
        <strain evidence="6">D2813</strain>
    </source>
</reference>
<dbReference type="PANTHER" id="PTHR30244:SF36">
    <property type="entry name" value="3-OXO-GLUCOSE-6-PHOSPHATE:GLUTAMATE AMINOTRANSFERASE"/>
    <property type="match status" value="1"/>
</dbReference>
<proteinExistence type="inferred from homology"/>
<dbReference type="GO" id="GO:0008483">
    <property type="term" value="F:transaminase activity"/>
    <property type="evidence" value="ECO:0007669"/>
    <property type="project" value="UniProtKB-KW"/>
</dbReference>
<dbReference type="InterPro" id="IPR015424">
    <property type="entry name" value="PyrdxlP-dep_Trfase"/>
</dbReference>
<dbReference type="AlphaFoldDB" id="A0A5L8SP64"/>
<gene>
    <name evidence="6" type="ORF">YZ54_01210</name>
</gene>
<sequence>MVKFLDLKKVNERFNKEFEVKFKELLDSGWFLLGEQTKLFEKQFANYCGVEHCIGVANGLDALRLIIRAFDFEKGSEILVPANTYIASILAISDNDCKPILIEPELRTYNIDPNRIEANISSKTKAIMVVHLYGKVCDMDKISTIAQKYNLKLIEDCAQAHGAIYSGQRVGSFGDAAGFSFYPGKNLGALGDAGAVLCKDEALATKIRALANYGSLKKYENIYQGLNSRLDELQAGILSIKLKMLDKDNEARRRIAQIYLKNIKHKDVILPCCEKEEEHVWHCFVIRTPFRDALVKYLKQNGIETIIHYPIAPHKQECYKDLSHLSLPLSEQIHNEVLSLPISPVMSEEDALRITDLINNFKGF</sequence>
<feature type="modified residue" description="N6-(pyridoxal phosphate)lysine" evidence="4">
    <location>
        <position position="185"/>
    </location>
</feature>
<dbReference type="InterPro" id="IPR000653">
    <property type="entry name" value="DegT/StrS_aminotransferase"/>
</dbReference>
<dbReference type="Gene3D" id="3.40.640.10">
    <property type="entry name" value="Type I PLP-dependent aspartate aminotransferase-like (Major domain)"/>
    <property type="match status" value="1"/>
</dbReference>
<evidence type="ECO:0000256" key="1">
    <source>
        <dbReference type="ARBA" id="ARBA00022898"/>
    </source>
</evidence>
<organism evidence="6">
    <name type="scientific">Campylobacter upsaliensis</name>
    <dbReference type="NCBI Taxonomy" id="28080"/>
    <lineage>
        <taxon>Bacteria</taxon>
        <taxon>Pseudomonadati</taxon>
        <taxon>Campylobacterota</taxon>
        <taxon>Epsilonproteobacteria</taxon>
        <taxon>Campylobacterales</taxon>
        <taxon>Campylobacteraceae</taxon>
        <taxon>Campylobacter</taxon>
    </lineage>
</organism>
<dbReference type="PIRSF" id="PIRSF000390">
    <property type="entry name" value="PLP_StrS"/>
    <property type="match status" value="1"/>
</dbReference>
<keyword evidence="6" id="KW-0032">Aminotransferase</keyword>
<dbReference type="RefSeq" id="WP_214141312.1">
    <property type="nucleotide sequence ID" value="NZ_JAHCYS010000019.1"/>
</dbReference>
<dbReference type="EMBL" id="AACABH010000003">
    <property type="protein sequence ID" value="EAJ7104125.1"/>
    <property type="molecule type" value="Genomic_DNA"/>
</dbReference>
<keyword evidence="6" id="KW-0808">Transferase</keyword>
<evidence type="ECO:0000256" key="3">
    <source>
        <dbReference type="PIRSR" id="PIRSR000390-1"/>
    </source>
</evidence>
<comment type="similarity">
    <text evidence="2 5">Belongs to the DegT/DnrJ/EryC1 family.</text>
</comment>
<dbReference type="GO" id="GO:0000271">
    <property type="term" value="P:polysaccharide biosynthetic process"/>
    <property type="evidence" value="ECO:0007669"/>
    <property type="project" value="TreeGrafter"/>
</dbReference>
<dbReference type="GO" id="GO:0030170">
    <property type="term" value="F:pyridoxal phosphate binding"/>
    <property type="evidence" value="ECO:0007669"/>
    <property type="project" value="TreeGrafter"/>
</dbReference>
<dbReference type="Pfam" id="PF01041">
    <property type="entry name" value="DegT_DnrJ_EryC1"/>
    <property type="match status" value="1"/>
</dbReference>
<dbReference type="PANTHER" id="PTHR30244">
    <property type="entry name" value="TRANSAMINASE"/>
    <property type="match status" value="1"/>
</dbReference>
<feature type="active site" description="Proton acceptor" evidence="3">
    <location>
        <position position="185"/>
    </location>
</feature>
<evidence type="ECO:0000256" key="5">
    <source>
        <dbReference type="RuleBase" id="RU004508"/>
    </source>
</evidence>
<accession>A0A5L8SP64</accession>
<evidence type="ECO:0000256" key="2">
    <source>
        <dbReference type="ARBA" id="ARBA00037999"/>
    </source>
</evidence>
<dbReference type="CDD" id="cd00616">
    <property type="entry name" value="AHBA_syn"/>
    <property type="match status" value="1"/>
</dbReference>
<protein>
    <submittedName>
        <fullName evidence="6">DegT/DnrJ/EryC1/StrS family aminotransferase</fullName>
    </submittedName>
</protein>
<dbReference type="InterPro" id="IPR015422">
    <property type="entry name" value="PyrdxlP-dep_Trfase_small"/>
</dbReference>
<comment type="caution">
    <text evidence="6">The sequence shown here is derived from an EMBL/GenBank/DDBJ whole genome shotgun (WGS) entry which is preliminary data.</text>
</comment>
<keyword evidence="1 4" id="KW-0663">Pyridoxal phosphate</keyword>
<dbReference type="InterPro" id="IPR015421">
    <property type="entry name" value="PyrdxlP-dep_Trfase_major"/>
</dbReference>
<name>A0A5L8SP64_CAMUP</name>
<evidence type="ECO:0000313" key="6">
    <source>
        <dbReference type="EMBL" id="EAJ7104125.1"/>
    </source>
</evidence>
<dbReference type="Gene3D" id="3.90.1150.10">
    <property type="entry name" value="Aspartate Aminotransferase, domain 1"/>
    <property type="match status" value="1"/>
</dbReference>
<dbReference type="SUPFAM" id="SSF53383">
    <property type="entry name" value="PLP-dependent transferases"/>
    <property type="match status" value="1"/>
</dbReference>